<keyword evidence="8" id="KW-0282">Flagellum</keyword>
<dbReference type="EMBL" id="MKIE01000010">
    <property type="protein sequence ID" value="OHW61579.1"/>
    <property type="molecule type" value="Genomic_DNA"/>
</dbReference>
<evidence type="ECO:0000313" key="8">
    <source>
        <dbReference type="EMBL" id="OHW61579.1"/>
    </source>
</evidence>
<comment type="similarity">
    <text evidence="1 5">Belongs to the FliD family.</text>
</comment>
<evidence type="ECO:0000256" key="2">
    <source>
        <dbReference type="ARBA" id="ARBA00011255"/>
    </source>
</evidence>
<evidence type="ECO:0000256" key="5">
    <source>
        <dbReference type="RuleBase" id="RU362066"/>
    </source>
</evidence>
<comment type="caution">
    <text evidence="8">The sequence shown here is derived from an EMBL/GenBank/DDBJ whole genome shotgun (WGS) entry which is preliminary data.</text>
</comment>
<accession>A0A1S1V776</accession>
<keyword evidence="4 5" id="KW-0975">Bacterial flagellum</keyword>
<comment type="subcellular location">
    <subcellularLocation>
        <location evidence="5">Secreted</location>
    </subcellularLocation>
    <subcellularLocation>
        <location evidence="5">Bacterial flagellum</location>
    </subcellularLocation>
</comment>
<evidence type="ECO:0000313" key="9">
    <source>
        <dbReference type="Proteomes" id="UP000180254"/>
    </source>
</evidence>
<dbReference type="PANTHER" id="PTHR30288:SF0">
    <property type="entry name" value="FLAGELLAR HOOK-ASSOCIATED PROTEIN 2"/>
    <property type="match status" value="1"/>
</dbReference>
<comment type="function">
    <text evidence="5">Required for morphogenesis and for the elongation of the flagellar filament by facilitating polymerization of the flagellin monomers at the tip of growing filament. Forms a capping structure, which prevents flagellin subunits (transported through the central channel of the flagellum) from leaking out without polymerization at the distal end.</text>
</comment>
<evidence type="ECO:0000256" key="1">
    <source>
        <dbReference type="ARBA" id="ARBA00009764"/>
    </source>
</evidence>
<feature type="domain" description="Flagellar hook-associated protein 2 N-terminal" evidence="6">
    <location>
        <begin position="10"/>
        <end position="120"/>
    </location>
</feature>
<keyword evidence="8" id="KW-0966">Cell projection</keyword>
<dbReference type="AlphaFoldDB" id="A0A1S1V776"/>
<keyword evidence="5" id="KW-0964">Secreted</keyword>
<dbReference type="GO" id="GO:0005576">
    <property type="term" value="C:extracellular region"/>
    <property type="evidence" value="ECO:0007669"/>
    <property type="project" value="UniProtKB-SubCell"/>
</dbReference>
<dbReference type="InterPro" id="IPR003481">
    <property type="entry name" value="FliD_N"/>
</dbReference>
<dbReference type="GO" id="GO:0009421">
    <property type="term" value="C:bacterial-type flagellum filament cap"/>
    <property type="evidence" value="ECO:0007669"/>
    <property type="project" value="InterPro"/>
</dbReference>
<dbReference type="RefSeq" id="WP_071064178.1">
    <property type="nucleotide sequence ID" value="NZ_MKIE01000010.1"/>
</dbReference>
<dbReference type="Proteomes" id="UP000180254">
    <property type="component" value="Unassembled WGS sequence"/>
</dbReference>
<protein>
    <recommendedName>
        <fullName evidence="5">Flagellar hook-associated protein 2</fullName>
        <shortName evidence="5">HAP2</shortName>
    </recommendedName>
    <alternativeName>
        <fullName evidence="5">Flagellar cap protein</fullName>
    </alternativeName>
</protein>
<sequence>MVTRISGLASGMDIDSMVKQMLSVDRIKVDKVSQSKQKLEWKQQLYNDLNKEMANFLINARKNLGLSKNTSTGITINTGLSSIGWHKTATSSDDTKVTATVLGTNSFSGTHSLEVKSLAEGVTATSTGAIGNIDKNAATEGLGYSGTFKINGKEVTVETKDTLSTLAKKINSSGAGVKASYDSTLDRFFLQTDAVGASAELKIESDSSGIIADLKLGVQSTDQTSVTLDASKVYSTEGKISATGTVTSGAIRGSQSYGPGYSGEIKIGGASVILAKSDSMAEIVQKINNAGANVKASYDYSTGNFSLENTSGVDVDIEGSTAYGSFLSTMGGVDGKLTIGAATTKTESILNPTGLGYSGTINIGGKDIVLKEQYNMEDIVDLINVESGTTKVTASYDYVTGKLSFNNSSGGDISISGDVPSGGDISLKNILGIDLVDALPDNIANGTTVYSATTNPAGLGHSGEIQINGKLPKITIESTDSLDDIIGKINGVDGITANVTAGVVSITTDTNGIGLNFTGTNIGGAAFINSLGLTVESASVAGTLSANGSTYTGVDGQVEYNGIATSVTSNNFTFNGVNFTAKDVTEAGKPVTVTVATDTQVAMDKIKDFVEEYNKIVEKMGSVIGEKANRNYQPLTEEQKEVMTEKEVELWEERAKKGLLSRDETINRTLSSLRGSLYDKLKNATGTFSHISEMGITTEKYTSGSVGGKLAIDEEKLRAALNSDADSVLEMLFKDGEASDVTSSGTTKEDPRGIFTRISDNLIDGMKNIIDRSGTGDSADLFRNVKSNMLIDFITGNNMSKQGSISMLDKDMLDMSKQIDSLNTWLFNRENAYYARFTAMEKAMQQASAQSGWLMQQTGGN</sequence>
<proteinExistence type="inferred from homology"/>
<dbReference type="Pfam" id="PF07196">
    <property type="entry name" value="Flagellin_IN"/>
    <property type="match status" value="3"/>
</dbReference>
<dbReference type="Pfam" id="PF07195">
    <property type="entry name" value="FliD_C"/>
    <property type="match status" value="1"/>
</dbReference>
<reference evidence="8 9" key="1">
    <citation type="submission" date="2016-09" db="EMBL/GenBank/DDBJ databases">
        <title>Genome sequence of Eubacterium angustum.</title>
        <authorList>
            <person name="Poehlein A."/>
            <person name="Daniel R."/>
        </authorList>
    </citation>
    <scope>NUCLEOTIDE SEQUENCE [LARGE SCALE GENOMIC DNA]</scope>
    <source>
        <strain evidence="8 9">DSM 1989</strain>
    </source>
</reference>
<name>A0A1S1V776_9FIRM</name>
<dbReference type="GO" id="GO:0009424">
    <property type="term" value="C:bacterial-type flagellum hook"/>
    <property type="evidence" value="ECO:0007669"/>
    <property type="project" value="UniProtKB-UniRule"/>
</dbReference>
<keyword evidence="3" id="KW-0175">Coiled coil</keyword>
<dbReference type="InterPro" id="IPR010809">
    <property type="entry name" value="FliD_C"/>
</dbReference>
<dbReference type="InterPro" id="IPR010810">
    <property type="entry name" value="Flagellin_hook_IN_motif"/>
</dbReference>
<organism evidence="8 9">
    <name type="scientific">Andreesenia angusta</name>
    <dbReference type="NCBI Taxonomy" id="39480"/>
    <lineage>
        <taxon>Bacteria</taxon>
        <taxon>Bacillati</taxon>
        <taxon>Bacillota</taxon>
        <taxon>Tissierellia</taxon>
        <taxon>Tissierellales</taxon>
        <taxon>Gottschalkiaceae</taxon>
        <taxon>Andreesenia</taxon>
    </lineage>
</organism>
<keyword evidence="9" id="KW-1185">Reference proteome</keyword>
<evidence type="ECO:0000256" key="3">
    <source>
        <dbReference type="ARBA" id="ARBA00023054"/>
    </source>
</evidence>
<evidence type="ECO:0000259" key="7">
    <source>
        <dbReference type="Pfam" id="PF07195"/>
    </source>
</evidence>
<evidence type="ECO:0000256" key="4">
    <source>
        <dbReference type="ARBA" id="ARBA00023143"/>
    </source>
</evidence>
<dbReference type="Pfam" id="PF02465">
    <property type="entry name" value="FliD_N"/>
    <property type="match status" value="1"/>
</dbReference>
<feature type="domain" description="Flagellar hook-associated protein 2 C-terminal" evidence="7">
    <location>
        <begin position="555"/>
        <end position="847"/>
    </location>
</feature>
<dbReference type="OrthoDB" id="9776025at2"/>
<dbReference type="GO" id="GO:0071973">
    <property type="term" value="P:bacterial-type flagellum-dependent cell motility"/>
    <property type="evidence" value="ECO:0007669"/>
    <property type="project" value="TreeGrafter"/>
</dbReference>
<gene>
    <name evidence="8" type="primary">fliD</name>
    <name evidence="8" type="ORF">EUAN_20170</name>
</gene>
<dbReference type="PANTHER" id="PTHR30288">
    <property type="entry name" value="FLAGELLAR CAP/ASSEMBLY PROTEIN FLID"/>
    <property type="match status" value="1"/>
</dbReference>
<dbReference type="InterPro" id="IPR040026">
    <property type="entry name" value="FliD"/>
</dbReference>
<evidence type="ECO:0000259" key="6">
    <source>
        <dbReference type="Pfam" id="PF02465"/>
    </source>
</evidence>
<comment type="subunit">
    <text evidence="2 5">Homopentamer.</text>
</comment>
<dbReference type="STRING" id="39480.EUAN_20170"/>
<keyword evidence="8" id="KW-0969">Cilium</keyword>
<dbReference type="Gene3D" id="3.30.70.2120">
    <property type="match status" value="1"/>
</dbReference>
<dbReference type="GO" id="GO:0007155">
    <property type="term" value="P:cell adhesion"/>
    <property type="evidence" value="ECO:0007669"/>
    <property type="project" value="InterPro"/>
</dbReference>